<dbReference type="AlphaFoldDB" id="A0A2M7QI91"/>
<evidence type="ECO:0000313" key="2">
    <source>
        <dbReference type="EMBL" id="PIY72029.1"/>
    </source>
</evidence>
<dbReference type="InterPro" id="IPR027981">
    <property type="entry name" value="DUF4446"/>
</dbReference>
<gene>
    <name evidence="2" type="ORF">COY87_03080</name>
</gene>
<name>A0A2M7QI91_9BACT</name>
<feature type="non-terminal residue" evidence="2">
    <location>
        <position position="86"/>
    </location>
</feature>
<proteinExistence type="predicted"/>
<dbReference type="EMBL" id="PFLI01000105">
    <property type="protein sequence ID" value="PIY72029.1"/>
    <property type="molecule type" value="Genomic_DNA"/>
</dbReference>
<dbReference type="Proteomes" id="UP000229401">
    <property type="component" value="Unassembled WGS sequence"/>
</dbReference>
<dbReference type="Pfam" id="PF14584">
    <property type="entry name" value="DUF4446"/>
    <property type="match status" value="1"/>
</dbReference>
<organism evidence="2 3">
    <name type="scientific">Candidatus Roizmanbacteria bacterium CG_4_10_14_0_8_um_filter_33_9</name>
    <dbReference type="NCBI Taxonomy" id="1974826"/>
    <lineage>
        <taxon>Bacteria</taxon>
        <taxon>Candidatus Roizmaniibacteriota</taxon>
    </lineage>
</organism>
<evidence type="ECO:0000256" key="1">
    <source>
        <dbReference type="SAM" id="Phobius"/>
    </source>
</evidence>
<keyword evidence="1" id="KW-0472">Membrane</keyword>
<accession>A0A2M7QI91</accession>
<evidence type="ECO:0008006" key="4">
    <source>
        <dbReference type="Google" id="ProtNLM"/>
    </source>
</evidence>
<keyword evidence="1" id="KW-0812">Transmembrane</keyword>
<reference evidence="3" key="1">
    <citation type="submission" date="2017-09" db="EMBL/GenBank/DDBJ databases">
        <title>Depth-based differentiation of microbial function through sediment-hosted aquifers and enrichment of novel symbionts in the deep terrestrial subsurface.</title>
        <authorList>
            <person name="Probst A.J."/>
            <person name="Ladd B."/>
            <person name="Jarett J.K."/>
            <person name="Geller-Mcgrath D.E."/>
            <person name="Sieber C.M.K."/>
            <person name="Emerson J.B."/>
            <person name="Anantharaman K."/>
            <person name="Thomas B.C."/>
            <person name="Malmstrom R."/>
            <person name="Stieglmeier M."/>
            <person name="Klingl A."/>
            <person name="Woyke T."/>
            <person name="Ryan C.M."/>
            <person name="Banfield J.F."/>
        </authorList>
    </citation>
    <scope>NUCLEOTIDE SEQUENCE [LARGE SCALE GENOMIC DNA]</scope>
</reference>
<evidence type="ECO:0000313" key="3">
    <source>
        <dbReference type="Proteomes" id="UP000229401"/>
    </source>
</evidence>
<comment type="caution">
    <text evidence="2">The sequence shown here is derived from an EMBL/GenBank/DDBJ whole genome shotgun (WGS) entry which is preliminary data.</text>
</comment>
<feature type="transmembrane region" description="Helical" evidence="1">
    <location>
        <begin position="6"/>
        <end position="24"/>
    </location>
</feature>
<sequence>MMINIVLAIFFGWLVVLTFMIYTVRKHYLNLITRTKKRTIDEILDVLLTQENIIKKEQEVIKNTIYNLKNEIKLSYHTIGIVRFNA</sequence>
<keyword evidence="1" id="KW-1133">Transmembrane helix</keyword>
<protein>
    <recommendedName>
        <fullName evidence="4">DUF4446 domain-containing protein</fullName>
    </recommendedName>
</protein>